<protein>
    <submittedName>
        <fullName evidence="1">Uncharacterized protein</fullName>
    </submittedName>
</protein>
<reference evidence="1" key="1">
    <citation type="submission" date="2019-11" db="EMBL/GenBank/DDBJ databases">
        <authorList>
            <person name="Feng L."/>
        </authorList>
    </citation>
    <scope>NUCLEOTIDE SEQUENCE</scope>
    <source>
        <strain evidence="1">CinnocuumLFYP12</strain>
    </source>
</reference>
<name>A0A6N2XFN2_CLOIN</name>
<proteinExistence type="predicted"/>
<dbReference type="RefSeq" id="WP_008729027.1">
    <property type="nucleotide sequence ID" value="NZ_BAABXQ010000006.1"/>
</dbReference>
<accession>A0A6N2XFN2</accession>
<dbReference type="AlphaFoldDB" id="A0A6N2XFN2"/>
<dbReference type="EMBL" id="CACRTE010000058">
    <property type="protein sequence ID" value="VYT52607.1"/>
    <property type="molecule type" value="Genomic_DNA"/>
</dbReference>
<organism evidence="1">
    <name type="scientific">Clostridium innocuum</name>
    <dbReference type="NCBI Taxonomy" id="1522"/>
    <lineage>
        <taxon>Bacteria</taxon>
        <taxon>Bacillati</taxon>
        <taxon>Bacillota</taxon>
        <taxon>Clostridia</taxon>
        <taxon>Eubacteriales</taxon>
        <taxon>Clostridiaceae</taxon>
        <taxon>Clostridium</taxon>
    </lineage>
</organism>
<sequence>MNEYQESLNTIKRCCEERDGCCCSSVERLQELIHHCEALDKQFADQHNTDEFQHFKLHSDSTLKSLKKDELISYIHMLYHNWSATDESYYNVMAYAKKLQDGK</sequence>
<gene>
    <name evidence="1" type="ORF">CILFYP12_04312</name>
</gene>
<evidence type="ECO:0000313" key="1">
    <source>
        <dbReference type="EMBL" id="VYT52607.1"/>
    </source>
</evidence>